<proteinExistence type="predicted"/>
<dbReference type="EMBL" id="JAGKQM010000018">
    <property type="protein sequence ID" value="KAH0865214.1"/>
    <property type="molecule type" value="Genomic_DNA"/>
</dbReference>
<name>A0ABQ7YBW7_BRANA</name>
<dbReference type="Proteomes" id="UP000824890">
    <property type="component" value="Unassembled WGS sequence"/>
</dbReference>
<reference evidence="2 3" key="1">
    <citation type="submission" date="2021-05" db="EMBL/GenBank/DDBJ databases">
        <title>Genome Assembly of Synthetic Allotetraploid Brassica napus Reveals Homoeologous Exchanges between Subgenomes.</title>
        <authorList>
            <person name="Davis J.T."/>
        </authorList>
    </citation>
    <scope>NUCLEOTIDE SEQUENCE [LARGE SCALE GENOMIC DNA]</scope>
    <source>
        <strain evidence="3">cv. Da-Ae</strain>
        <tissue evidence="2">Seedling</tissue>
    </source>
</reference>
<organism evidence="2 3">
    <name type="scientific">Brassica napus</name>
    <name type="common">Rape</name>
    <dbReference type="NCBI Taxonomy" id="3708"/>
    <lineage>
        <taxon>Eukaryota</taxon>
        <taxon>Viridiplantae</taxon>
        <taxon>Streptophyta</taxon>
        <taxon>Embryophyta</taxon>
        <taxon>Tracheophyta</taxon>
        <taxon>Spermatophyta</taxon>
        <taxon>Magnoliopsida</taxon>
        <taxon>eudicotyledons</taxon>
        <taxon>Gunneridae</taxon>
        <taxon>Pentapetalae</taxon>
        <taxon>rosids</taxon>
        <taxon>malvids</taxon>
        <taxon>Brassicales</taxon>
        <taxon>Brassicaceae</taxon>
        <taxon>Brassiceae</taxon>
        <taxon>Brassica</taxon>
    </lineage>
</organism>
<accession>A0ABQ7YBW7</accession>
<gene>
    <name evidence="2" type="ORF">HID58_082425</name>
</gene>
<evidence type="ECO:0000313" key="2">
    <source>
        <dbReference type="EMBL" id="KAH0865214.1"/>
    </source>
</evidence>
<evidence type="ECO:0000313" key="3">
    <source>
        <dbReference type="Proteomes" id="UP000824890"/>
    </source>
</evidence>
<feature type="region of interest" description="Disordered" evidence="1">
    <location>
        <begin position="42"/>
        <end position="68"/>
    </location>
</feature>
<feature type="compositionally biased region" description="Polar residues" evidence="1">
    <location>
        <begin position="42"/>
        <end position="59"/>
    </location>
</feature>
<keyword evidence="3" id="KW-1185">Reference proteome</keyword>
<evidence type="ECO:0000256" key="1">
    <source>
        <dbReference type="SAM" id="MobiDB-lite"/>
    </source>
</evidence>
<protein>
    <submittedName>
        <fullName evidence="2">Uncharacterized protein</fullName>
    </submittedName>
</protein>
<sequence>MFVAHFSDSKYSCDIFPATLPISGRFTGSSTAHSNANRVSFSTTATGNESPNLRSTHLLSSPSVSPSPPSITAFAVSITEVRSKSPVALSYLYFSGSSPERSSSITTPNANTSDSRVAIPEA</sequence>
<feature type="compositionally biased region" description="Polar residues" evidence="1">
    <location>
        <begin position="97"/>
        <end position="115"/>
    </location>
</feature>
<comment type="caution">
    <text evidence="2">The sequence shown here is derived from an EMBL/GenBank/DDBJ whole genome shotgun (WGS) entry which is preliminary data.</text>
</comment>
<feature type="region of interest" description="Disordered" evidence="1">
    <location>
        <begin position="97"/>
        <end position="122"/>
    </location>
</feature>